<dbReference type="Gene3D" id="1.10.630.10">
    <property type="entry name" value="Cytochrome P450"/>
    <property type="match status" value="1"/>
</dbReference>
<name>A0A6P9A0A5_THRPL</name>
<comment type="similarity">
    <text evidence="4 14">Belongs to the cytochrome P450 family.</text>
</comment>
<evidence type="ECO:0000256" key="7">
    <source>
        <dbReference type="ARBA" id="ARBA00022824"/>
    </source>
</evidence>
<feature type="binding site" description="axial binding residue" evidence="13">
    <location>
        <position position="400"/>
    </location>
    <ligand>
        <name>heme</name>
        <dbReference type="ChEBI" id="CHEBI:30413"/>
    </ligand>
    <ligandPart>
        <name>Fe</name>
        <dbReference type="ChEBI" id="CHEBI:18248"/>
    </ligandPart>
</feature>
<evidence type="ECO:0000256" key="5">
    <source>
        <dbReference type="ARBA" id="ARBA00022617"/>
    </source>
</evidence>
<dbReference type="PANTHER" id="PTHR24292">
    <property type="entry name" value="CYTOCHROME P450"/>
    <property type="match status" value="1"/>
</dbReference>
<dbReference type="OrthoDB" id="2789670at2759"/>
<comment type="cofactor">
    <cofactor evidence="1 13">
        <name>heme</name>
        <dbReference type="ChEBI" id="CHEBI:30413"/>
    </cofactor>
</comment>
<dbReference type="KEGG" id="tpal:117650865"/>
<evidence type="ECO:0000256" key="4">
    <source>
        <dbReference type="ARBA" id="ARBA00010617"/>
    </source>
</evidence>
<evidence type="ECO:0000313" key="15">
    <source>
        <dbReference type="Proteomes" id="UP000515158"/>
    </source>
</evidence>
<dbReference type="Proteomes" id="UP000515158">
    <property type="component" value="Unplaced"/>
</dbReference>
<evidence type="ECO:0000256" key="3">
    <source>
        <dbReference type="ARBA" id="ARBA00004406"/>
    </source>
</evidence>
<keyword evidence="8" id="KW-0492">Microsome</keyword>
<evidence type="ECO:0000256" key="11">
    <source>
        <dbReference type="ARBA" id="ARBA00023033"/>
    </source>
</evidence>
<dbReference type="PRINTS" id="PR00463">
    <property type="entry name" value="EP450I"/>
</dbReference>
<dbReference type="InterPro" id="IPR017972">
    <property type="entry name" value="Cyt_P450_CS"/>
</dbReference>
<organism evidence="16">
    <name type="scientific">Thrips palmi</name>
    <name type="common">Melon thrips</name>
    <dbReference type="NCBI Taxonomy" id="161013"/>
    <lineage>
        <taxon>Eukaryota</taxon>
        <taxon>Metazoa</taxon>
        <taxon>Ecdysozoa</taxon>
        <taxon>Arthropoda</taxon>
        <taxon>Hexapoda</taxon>
        <taxon>Insecta</taxon>
        <taxon>Pterygota</taxon>
        <taxon>Neoptera</taxon>
        <taxon>Paraneoptera</taxon>
        <taxon>Thysanoptera</taxon>
        <taxon>Terebrantia</taxon>
        <taxon>Thripoidea</taxon>
        <taxon>Thripidae</taxon>
        <taxon>Thrips</taxon>
    </lineage>
</organism>
<evidence type="ECO:0000313" key="16">
    <source>
        <dbReference type="RefSeq" id="XP_034250371.1"/>
    </source>
</evidence>
<dbReference type="CDD" id="cd11056">
    <property type="entry name" value="CYP6-like"/>
    <property type="match status" value="1"/>
</dbReference>
<evidence type="ECO:0000256" key="2">
    <source>
        <dbReference type="ARBA" id="ARBA00004174"/>
    </source>
</evidence>
<dbReference type="AlphaFoldDB" id="A0A6P9A0A5"/>
<dbReference type="PROSITE" id="PS00086">
    <property type="entry name" value="CYTOCHROME_P450"/>
    <property type="match status" value="1"/>
</dbReference>
<dbReference type="Pfam" id="PF00067">
    <property type="entry name" value="p450"/>
    <property type="match status" value="1"/>
</dbReference>
<keyword evidence="6 13" id="KW-0479">Metal-binding</keyword>
<proteinExistence type="inferred from homology"/>
<sequence length="455" mass="51821">MPFVGSSLAFLLSTEYRGEVAKRFYHRAKSSGHKYLGVFLGRQPVLIVCDVDLLKTLLVKDFQYITDRGHAIDRRRDPLMAHLFNLTGSEWKELRAKLTPTFTTGKMKNMFYLVRACAEQLDAFLAAETAAGGELEMAEVMAKFTTDVIGSCAFGVETNSLKDPNAAFRNMGRKLFNISQWRALLLVMHTALPTLRRLIPLPLFDSEVTSFFTKTFNENVRFREDTGDHRHDFLDLLIQIKKAGAIDPTILPAQAFIFFVAGFETSSSATSACLGELAHHQDVQDRLREEVDRVLAKHGAITYEALQEMTYMEQVLEETMRLYPALGLLPRMVTRDYQLPDSESVLEKGTRIMIPVYAIHRDPEYYPDPDRFDPERFTEENKMNRPHFAYIPFGEGPRVCIGLRFAMMQMKSALTVIMRAYRVSPSRDSAYPLRVDPRGLVTRVQGGVHVKISKR</sequence>
<dbReference type="InParanoid" id="A0A6P9A0A5"/>
<dbReference type="InterPro" id="IPR002401">
    <property type="entry name" value="Cyt_P450_E_grp-I"/>
</dbReference>
<accession>A0A6P9A0A5</accession>
<keyword evidence="7" id="KW-0256">Endoplasmic reticulum</keyword>
<evidence type="ECO:0000256" key="9">
    <source>
        <dbReference type="ARBA" id="ARBA00023002"/>
    </source>
</evidence>
<dbReference type="GeneID" id="117650865"/>
<evidence type="ECO:0000256" key="14">
    <source>
        <dbReference type="RuleBase" id="RU000461"/>
    </source>
</evidence>
<dbReference type="GO" id="GO:0004497">
    <property type="term" value="F:monooxygenase activity"/>
    <property type="evidence" value="ECO:0007669"/>
    <property type="project" value="UniProtKB-KW"/>
</dbReference>
<evidence type="ECO:0000256" key="1">
    <source>
        <dbReference type="ARBA" id="ARBA00001971"/>
    </source>
</evidence>
<keyword evidence="10 13" id="KW-0408">Iron</keyword>
<keyword evidence="15" id="KW-1185">Reference proteome</keyword>
<keyword evidence="11 14" id="KW-0503">Monooxygenase</keyword>
<keyword evidence="12" id="KW-0472">Membrane</keyword>
<dbReference type="GO" id="GO:0005506">
    <property type="term" value="F:iron ion binding"/>
    <property type="evidence" value="ECO:0007669"/>
    <property type="project" value="InterPro"/>
</dbReference>
<protein>
    <submittedName>
        <fullName evidence="16">Cytochrome P450 6a2-like</fullName>
    </submittedName>
</protein>
<evidence type="ECO:0000256" key="13">
    <source>
        <dbReference type="PIRSR" id="PIRSR602401-1"/>
    </source>
</evidence>
<dbReference type="PRINTS" id="PR00385">
    <property type="entry name" value="P450"/>
</dbReference>
<dbReference type="GO" id="GO:0020037">
    <property type="term" value="F:heme binding"/>
    <property type="evidence" value="ECO:0007669"/>
    <property type="project" value="InterPro"/>
</dbReference>
<evidence type="ECO:0000256" key="10">
    <source>
        <dbReference type="ARBA" id="ARBA00023004"/>
    </source>
</evidence>
<comment type="subcellular location">
    <subcellularLocation>
        <location evidence="3">Endoplasmic reticulum membrane</location>
        <topology evidence="3">Peripheral membrane protein</topology>
    </subcellularLocation>
    <subcellularLocation>
        <location evidence="2">Microsome membrane</location>
        <topology evidence="2">Peripheral membrane protein</topology>
    </subcellularLocation>
</comment>
<keyword evidence="5 13" id="KW-0349">Heme</keyword>
<dbReference type="InterPro" id="IPR050476">
    <property type="entry name" value="Insect_CytP450_Detox"/>
</dbReference>
<dbReference type="PANTHER" id="PTHR24292:SF54">
    <property type="entry name" value="CYP9F3-RELATED"/>
    <property type="match status" value="1"/>
</dbReference>
<dbReference type="SUPFAM" id="SSF48264">
    <property type="entry name" value="Cytochrome P450"/>
    <property type="match status" value="1"/>
</dbReference>
<dbReference type="GO" id="GO:0016705">
    <property type="term" value="F:oxidoreductase activity, acting on paired donors, with incorporation or reduction of molecular oxygen"/>
    <property type="evidence" value="ECO:0007669"/>
    <property type="project" value="InterPro"/>
</dbReference>
<dbReference type="RefSeq" id="XP_034250371.1">
    <property type="nucleotide sequence ID" value="XM_034394480.1"/>
</dbReference>
<dbReference type="GO" id="GO:0005789">
    <property type="term" value="C:endoplasmic reticulum membrane"/>
    <property type="evidence" value="ECO:0007669"/>
    <property type="project" value="UniProtKB-SubCell"/>
</dbReference>
<dbReference type="InterPro" id="IPR036396">
    <property type="entry name" value="Cyt_P450_sf"/>
</dbReference>
<reference evidence="16" key="1">
    <citation type="submission" date="2025-08" db="UniProtKB">
        <authorList>
            <consortium name="RefSeq"/>
        </authorList>
    </citation>
    <scope>IDENTIFICATION</scope>
    <source>
        <tissue evidence="16">Total insect</tissue>
    </source>
</reference>
<evidence type="ECO:0000256" key="8">
    <source>
        <dbReference type="ARBA" id="ARBA00022848"/>
    </source>
</evidence>
<evidence type="ECO:0000256" key="6">
    <source>
        <dbReference type="ARBA" id="ARBA00022723"/>
    </source>
</evidence>
<keyword evidence="9 14" id="KW-0560">Oxidoreductase</keyword>
<dbReference type="InterPro" id="IPR001128">
    <property type="entry name" value="Cyt_P450"/>
</dbReference>
<evidence type="ECO:0000256" key="12">
    <source>
        <dbReference type="ARBA" id="ARBA00023136"/>
    </source>
</evidence>
<gene>
    <name evidence="16" type="primary">LOC117650865</name>
</gene>
<dbReference type="FunFam" id="1.10.630.10:FF:000042">
    <property type="entry name" value="Cytochrome P450"/>
    <property type="match status" value="1"/>
</dbReference>